<dbReference type="EMBL" id="JGYX01000002">
    <property type="protein sequence ID" value="KFI61424.1"/>
    <property type="molecule type" value="Genomic_DNA"/>
</dbReference>
<dbReference type="SUPFAM" id="SSF53756">
    <property type="entry name" value="UDP-Glycosyltransferase/glycogen phosphorylase"/>
    <property type="match status" value="1"/>
</dbReference>
<dbReference type="Proteomes" id="UP000029046">
    <property type="component" value="Unassembled WGS sequence"/>
</dbReference>
<gene>
    <name evidence="1" type="ORF">BIGA_0879</name>
</gene>
<dbReference type="OrthoDB" id="7615426at2"/>
<reference evidence="1 2" key="1">
    <citation type="submission" date="2014-03" db="EMBL/GenBank/DDBJ databases">
        <title>Genomics of Bifidobacteria.</title>
        <authorList>
            <person name="Ventura M."/>
            <person name="Milani C."/>
            <person name="Lugli G.A."/>
        </authorList>
    </citation>
    <scope>NUCLEOTIDE SEQUENCE [LARGE SCALE GENOMIC DNA]</scope>
    <source>
        <strain evidence="1 2">LMG 11586</strain>
    </source>
</reference>
<evidence type="ECO:0000313" key="1">
    <source>
        <dbReference type="EMBL" id="KFI61424.1"/>
    </source>
</evidence>
<name>A0A087ARM4_9BIFI</name>
<organism evidence="1 2">
    <name type="scientific">Bifidobacterium pullorum subsp. gallinarum</name>
    <dbReference type="NCBI Taxonomy" id="78344"/>
    <lineage>
        <taxon>Bacteria</taxon>
        <taxon>Bacillati</taxon>
        <taxon>Actinomycetota</taxon>
        <taxon>Actinomycetes</taxon>
        <taxon>Bifidobacteriales</taxon>
        <taxon>Bifidobacteriaceae</taxon>
        <taxon>Bifidobacterium</taxon>
    </lineage>
</organism>
<dbReference type="RefSeq" id="WP_156098654.1">
    <property type="nucleotide sequence ID" value="NZ_JGYX01000002.1"/>
</dbReference>
<keyword evidence="1" id="KW-0808">Transferase</keyword>
<comment type="caution">
    <text evidence="1">The sequence shown here is derived from an EMBL/GenBank/DDBJ whole genome shotgun (WGS) entry which is preliminary data.</text>
</comment>
<accession>A0A087ARM4</accession>
<dbReference type="eggNOG" id="COG0438">
    <property type="taxonomic scope" value="Bacteria"/>
</dbReference>
<dbReference type="GO" id="GO:0016740">
    <property type="term" value="F:transferase activity"/>
    <property type="evidence" value="ECO:0007669"/>
    <property type="project" value="UniProtKB-KW"/>
</dbReference>
<dbReference type="Gene3D" id="3.40.50.11090">
    <property type="match status" value="1"/>
</dbReference>
<sequence>MNNLAYIVKDLYNIGLRRHERRIIDTVLDSPGFAQPVFNIRPKSVQKIAFIVPGIDKYSGGITSVLRLGTYLAQFGHEITYADYTNASINELCKNASDNLLGYQGKIASVDSLSANAFDVVIATNWQSVYCLHKFNAYKMYFVQDYEPFFFNLSERYLLAKLTYELGLHIVSLGSWNVKQIQRECPSTPSILEYIDFPFEPKEYPHCARNYSSYEETKKYVLAVYTKEDGKRMPNIMQSLLYRTSSVLSGCGLQLDIRFFGAKKKF</sequence>
<evidence type="ECO:0000313" key="2">
    <source>
        <dbReference type="Proteomes" id="UP000029046"/>
    </source>
</evidence>
<keyword evidence="2" id="KW-1185">Reference proteome</keyword>
<protein>
    <submittedName>
        <fullName evidence="1">Glycosyl transferase</fullName>
    </submittedName>
</protein>
<proteinExistence type="predicted"/>
<dbReference type="AlphaFoldDB" id="A0A087ARM4"/>